<dbReference type="Pfam" id="PF00531">
    <property type="entry name" value="Death"/>
    <property type="match status" value="1"/>
</dbReference>
<dbReference type="PANTHER" id="PTHR13865">
    <property type="entry name" value="TIGHT JUNCTION PROTEIN"/>
    <property type="match status" value="1"/>
</dbReference>
<dbReference type="PROSITE" id="PS50106">
    <property type="entry name" value="PDZ"/>
    <property type="match status" value="1"/>
</dbReference>
<dbReference type="SUPFAM" id="SSF47986">
    <property type="entry name" value="DEATH domain"/>
    <property type="match status" value="1"/>
</dbReference>
<dbReference type="GO" id="GO:0005923">
    <property type="term" value="C:bicellular tight junction"/>
    <property type="evidence" value="ECO:0007669"/>
    <property type="project" value="TreeGrafter"/>
</dbReference>
<dbReference type="CDD" id="cd00136">
    <property type="entry name" value="PDZ_canonical"/>
    <property type="match status" value="1"/>
</dbReference>
<dbReference type="CDD" id="cd01670">
    <property type="entry name" value="Death"/>
    <property type="match status" value="1"/>
</dbReference>
<dbReference type="EnsemblMetazoa" id="XM_019995953.1">
    <property type="protein sequence ID" value="XP_019851512.1"/>
    <property type="gene ID" value="LOC109581654"/>
</dbReference>
<reference evidence="4" key="1">
    <citation type="journal article" date="2010" name="Nature">
        <title>The Amphimedon queenslandica genome and the evolution of animal complexity.</title>
        <authorList>
            <person name="Srivastava M."/>
            <person name="Simakov O."/>
            <person name="Chapman J."/>
            <person name="Fahey B."/>
            <person name="Gauthier M.E."/>
            <person name="Mitros T."/>
            <person name="Richards G.S."/>
            <person name="Conaco C."/>
            <person name="Dacre M."/>
            <person name="Hellsten U."/>
            <person name="Larroux C."/>
            <person name="Putnam N.H."/>
            <person name="Stanke M."/>
            <person name="Adamska M."/>
            <person name="Darling A."/>
            <person name="Degnan S.M."/>
            <person name="Oakley T.H."/>
            <person name="Plachetzki D.C."/>
            <person name="Zhai Y."/>
            <person name="Adamski M."/>
            <person name="Calcino A."/>
            <person name="Cummins S.F."/>
            <person name="Goodstein D.M."/>
            <person name="Harris C."/>
            <person name="Jackson D.J."/>
            <person name="Leys S.P."/>
            <person name="Shu S."/>
            <person name="Woodcroft B.J."/>
            <person name="Vervoort M."/>
            <person name="Kosik K.S."/>
            <person name="Manning G."/>
            <person name="Degnan B.M."/>
            <person name="Rokhsar D.S."/>
        </authorList>
    </citation>
    <scope>NUCLEOTIDE SEQUENCE [LARGE SCALE GENOMIC DNA]</scope>
</reference>
<sequence length="691" mass="78766">MAELIGNDDDISKVLEGMNVKQDCLLSRCEDSFFLMLTQNVAQYDVLGPYFGMSQTDLIQIKRDNDTEGTRMMAMLWKWRTRNGSKATYSSLISNFLQMNNREIVELVVKHLQEENKVKEMSSVAVPSFTPENSPGKYLNWSEMSDNEKERVRNDLIDRSNKVRLSFASLLVKIVQSFKRSQVSVEELKLYLCQLPHLDSDPSSLERLEQADDIAKIFRILSKHYSWYNHELLGEVVDTFGTEEDQALISKYNQDKLLPYLECSIFEIPPCLFDSSCNFRQQLCLKLPDSIMPSGSDVKLLQEKLAKRLDLPVSCLQLTSYTAGCVELYFALYRDVYVKDLESIAVYDTIRKAYFVSVDVIDILFSKEAPRELKILRKLMSPKESTYNEEQKTEELIPPNSPGYADGGIGGDGNGMEQLLMLKVPENTQKKDSTCSYDSAVELEDTIYQRRETLPFLLGRRQLDQRQVSHKLSEHTKTLANKLTKVQEFHSEKKVTLRGSPNQRLFTVIGGRNVGIFVSSAPPCDAQIMNGDQILDINGHTTYGMSLYDATSIIERSNTEDIKLTLIENKSKYLVALGHLEADSFYIKSMVNHEPSTKDDARLQTGTILRVINTYLFANHWLAWMVDERTGLEFDLKRIPSPYIAKLLFGSEVYVVVDKSSLSFKGRTLSASFSEDQPVPKVKIEEMESTL</sequence>
<proteinExistence type="predicted"/>
<dbReference type="InterPro" id="IPR036034">
    <property type="entry name" value="PDZ_sf"/>
</dbReference>
<keyword evidence="4" id="KW-1185">Reference proteome</keyword>
<dbReference type="STRING" id="400682.A0A1X7VUL7"/>
<dbReference type="GO" id="GO:0050839">
    <property type="term" value="F:cell adhesion molecule binding"/>
    <property type="evidence" value="ECO:0007669"/>
    <property type="project" value="TreeGrafter"/>
</dbReference>
<dbReference type="InterPro" id="IPR000488">
    <property type="entry name" value="Death_dom"/>
</dbReference>
<evidence type="ECO:0000259" key="2">
    <source>
        <dbReference type="PROSITE" id="PS50106"/>
    </source>
</evidence>
<accession>A0A1X7VUL7</accession>
<dbReference type="PROSITE" id="PS50017">
    <property type="entry name" value="DEATH_DOMAIN"/>
    <property type="match status" value="1"/>
</dbReference>
<dbReference type="GO" id="GO:0045216">
    <property type="term" value="P:cell-cell junction organization"/>
    <property type="evidence" value="ECO:0007669"/>
    <property type="project" value="TreeGrafter"/>
</dbReference>
<dbReference type="SUPFAM" id="SSF50156">
    <property type="entry name" value="PDZ domain-like"/>
    <property type="match status" value="1"/>
</dbReference>
<dbReference type="GO" id="GO:0007165">
    <property type="term" value="P:signal transduction"/>
    <property type="evidence" value="ECO:0007669"/>
    <property type="project" value="InterPro"/>
</dbReference>
<reference evidence="3" key="2">
    <citation type="submission" date="2017-05" db="UniProtKB">
        <authorList>
            <consortium name="EnsemblMetazoa"/>
        </authorList>
    </citation>
    <scope>IDENTIFICATION</scope>
</reference>
<dbReference type="InterPro" id="IPR001478">
    <property type="entry name" value="PDZ"/>
</dbReference>
<evidence type="ECO:0000259" key="1">
    <source>
        <dbReference type="PROSITE" id="PS50017"/>
    </source>
</evidence>
<feature type="domain" description="Death" evidence="1">
    <location>
        <begin position="42"/>
        <end position="112"/>
    </location>
</feature>
<dbReference type="GO" id="GO:0098609">
    <property type="term" value="P:cell-cell adhesion"/>
    <property type="evidence" value="ECO:0007669"/>
    <property type="project" value="TreeGrafter"/>
</dbReference>
<organism evidence="3">
    <name type="scientific">Amphimedon queenslandica</name>
    <name type="common">Sponge</name>
    <dbReference type="NCBI Taxonomy" id="400682"/>
    <lineage>
        <taxon>Eukaryota</taxon>
        <taxon>Metazoa</taxon>
        <taxon>Porifera</taxon>
        <taxon>Demospongiae</taxon>
        <taxon>Heteroscleromorpha</taxon>
        <taxon>Haplosclerida</taxon>
        <taxon>Niphatidae</taxon>
        <taxon>Amphimedon</taxon>
    </lineage>
</organism>
<gene>
    <name evidence="3" type="primary">109581654</name>
</gene>
<name>A0A1X7VUL7_AMPQE</name>
<dbReference type="GO" id="GO:0005886">
    <property type="term" value="C:plasma membrane"/>
    <property type="evidence" value="ECO:0007669"/>
    <property type="project" value="TreeGrafter"/>
</dbReference>
<evidence type="ECO:0008006" key="5">
    <source>
        <dbReference type="Google" id="ProtNLM"/>
    </source>
</evidence>
<dbReference type="Gene3D" id="1.10.533.10">
    <property type="entry name" value="Death Domain, Fas"/>
    <property type="match status" value="1"/>
</dbReference>
<protein>
    <recommendedName>
        <fullName evidence="5">Death domain-containing protein</fullName>
    </recommendedName>
</protein>
<dbReference type="Proteomes" id="UP000007879">
    <property type="component" value="Unassembled WGS sequence"/>
</dbReference>
<dbReference type="GO" id="GO:0150105">
    <property type="term" value="P:protein localization to cell-cell junction"/>
    <property type="evidence" value="ECO:0007669"/>
    <property type="project" value="TreeGrafter"/>
</dbReference>
<dbReference type="InParanoid" id="A0A1X7VUL7"/>
<dbReference type="Gene3D" id="2.30.42.10">
    <property type="match status" value="1"/>
</dbReference>
<dbReference type="PANTHER" id="PTHR13865:SF28">
    <property type="entry name" value="POLYCHAETOID, ISOFORM O"/>
    <property type="match status" value="1"/>
</dbReference>
<dbReference type="AlphaFoldDB" id="A0A1X7VUL7"/>
<feature type="domain" description="PDZ" evidence="2">
    <location>
        <begin position="494"/>
        <end position="557"/>
    </location>
</feature>
<dbReference type="EnsemblMetazoa" id="Aqu2.1.43802_001">
    <property type="protein sequence ID" value="Aqu2.1.43802_001"/>
    <property type="gene ID" value="Aqu2.1.43802"/>
</dbReference>
<dbReference type="Gene3D" id="2.30.30.40">
    <property type="entry name" value="SH3 Domains"/>
    <property type="match status" value="1"/>
</dbReference>
<evidence type="ECO:0000313" key="3">
    <source>
        <dbReference type="EnsemblMetazoa" id="Aqu2.1.43802_001"/>
    </source>
</evidence>
<dbReference type="KEGG" id="aqu:109581654"/>
<evidence type="ECO:0000313" key="4">
    <source>
        <dbReference type="Proteomes" id="UP000007879"/>
    </source>
</evidence>
<dbReference type="InterPro" id="IPR011029">
    <property type="entry name" value="DEATH-like_dom_sf"/>
</dbReference>